<keyword evidence="2" id="KW-0614">Plasmid</keyword>
<dbReference type="Proteomes" id="UP000264006">
    <property type="component" value="Plasmid pEDY32-46I"/>
</dbReference>
<protein>
    <submittedName>
        <fullName evidence="2">Uncharacterized protein</fullName>
    </submittedName>
</protein>
<dbReference type="AlphaFoldDB" id="A0A346Y661"/>
<dbReference type="KEGG" id="euz:DVS28_b0188"/>
<organism evidence="2 3">
    <name type="scientific">Euzebya pacifica</name>
    <dbReference type="NCBI Taxonomy" id="1608957"/>
    <lineage>
        <taxon>Bacteria</taxon>
        <taxon>Bacillati</taxon>
        <taxon>Actinomycetota</taxon>
        <taxon>Nitriliruptoria</taxon>
        <taxon>Euzebyales</taxon>
    </lineage>
</organism>
<feature type="region of interest" description="Disordered" evidence="1">
    <location>
        <begin position="1"/>
        <end position="40"/>
    </location>
</feature>
<evidence type="ECO:0000313" key="3">
    <source>
        <dbReference type="Proteomes" id="UP000264006"/>
    </source>
</evidence>
<reference evidence="2 3" key="1">
    <citation type="submission" date="2018-09" db="EMBL/GenBank/DDBJ databases">
        <title>Complete genome sequence of Euzebya sp. DY32-46 isolated from seawater of Pacific Ocean.</title>
        <authorList>
            <person name="Xu L."/>
            <person name="Wu Y.-H."/>
            <person name="Xu X.-W."/>
        </authorList>
    </citation>
    <scope>NUCLEOTIDE SEQUENCE [LARGE SCALE GENOMIC DNA]</scope>
    <source>
        <strain evidence="2 3">DY32-46</strain>
        <plasmid evidence="3">pedy32-46i</plasmid>
    </source>
</reference>
<evidence type="ECO:0000313" key="2">
    <source>
        <dbReference type="EMBL" id="AXV09958.1"/>
    </source>
</evidence>
<dbReference type="OrthoDB" id="5241017at2"/>
<keyword evidence="3" id="KW-1185">Reference proteome</keyword>
<evidence type="ECO:0000256" key="1">
    <source>
        <dbReference type="SAM" id="MobiDB-lite"/>
    </source>
</evidence>
<gene>
    <name evidence="2" type="ORF">DVS28_b0188</name>
</gene>
<sequence length="186" mass="19708">MTTRSAHTRTDPATGRRIPVRAHRVRTGPPAPPAPLTPEAADRAFGPAATTDPLDDARTTAVAAAFADPDVRLWPATAPVHDQWVVRADGATVVVSTHRDNPDGDGLIEHVAVGTIVPAGTRWGYPADEADMWIMWDHQTNHVPLGRPDDVGAVRTIALRDGEATPFTTVSDVLTAVTTEAAAGHQ</sequence>
<dbReference type="RefSeq" id="WP_114594561.1">
    <property type="nucleotide sequence ID" value="NZ_CP031166.1"/>
</dbReference>
<proteinExistence type="predicted"/>
<name>A0A346Y661_9ACTN</name>
<accession>A0A346Y661</accession>
<dbReference type="EMBL" id="CP031166">
    <property type="protein sequence ID" value="AXV09958.1"/>
    <property type="molecule type" value="Genomic_DNA"/>
</dbReference>
<geneLocation type="plasmid" evidence="3">
    <name>pedy32-46i</name>
</geneLocation>